<evidence type="ECO:0000256" key="1">
    <source>
        <dbReference type="SAM" id="MobiDB-lite"/>
    </source>
</evidence>
<dbReference type="Proteomes" id="UP000332933">
    <property type="component" value="Unassembled WGS sequence"/>
</dbReference>
<gene>
    <name evidence="3" type="primary">Aste57867_24316</name>
    <name evidence="2" type="ORF">As57867_024241</name>
    <name evidence="3" type="ORF">ASTE57867_24316</name>
</gene>
<evidence type="ECO:0000313" key="4">
    <source>
        <dbReference type="Proteomes" id="UP000332933"/>
    </source>
</evidence>
<feature type="compositionally biased region" description="Basic and acidic residues" evidence="1">
    <location>
        <begin position="93"/>
        <end position="103"/>
    </location>
</feature>
<dbReference type="AlphaFoldDB" id="A0A485LQ23"/>
<proteinExistence type="predicted"/>
<feature type="compositionally biased region" description="Basic and acidic residues" evidence="1">
    <location>
        <begin position="111"/>
        <end position="125"/>
    </location>
</feature>
<organism evidence="3 4">
    <name type="scientific">Aphanomyces stellatus</name>
    <dbReference type="NCBI Taxonomy" id="120398"/>
    <lineage>
        <taxon>Eukaryota</taxon>
        <taxon>Sar</taxon>
        <taxon>Stramenopiles</taxon>
        <taxon>Oomycota</taxon>
        <taxon>Saprolegniomycetes</taxon>
        <taxon>Saprolegniales</taxon>
        <taxon>Verrucalvaceae</taxon>
        <taxon>Aphanomyces</taxon>
    </lineage>
</organism>
<protein>
    <submittedName>
        <fullName evidence="3">Aste57867_24316 protein</fullName>
    </submittedName>
</protein>
<reference evidence="3 4" key="1">
    <citation type="submission" date="2019-03" db="EMBL/GenBank/DDBJ databases">
        <authorList>
            <person name="Gaulin E."/>
            <person name="Dumas B."/>
        </authorList>
    </citation>
    <scope>NUCLEOTIDE SEQUENCE [LARGE SCALE GENOMIC DNA]</scope>
    <source>
        <strain evidence="3">CBS 568.67</strain>
    </source>
</reference>
<feature type="compositionally biased region" description="Polar residues" evidence="1">
    <location>
        <begin position="126"/>
        <end position="139"/>
    </location>
</feature>
<name>A0A485LQ23_9STRA</name>
<dbReference type="EMBL" id="CAADRA010007412">
    <property type="protein sequence ID" value="VFU00956.1"/>
    <property type="molecule type" value="Genomic_DNA"/>
</dbReference>
<evidence type="ECO:0000313" key="2">
    <source>
        <dbReference type="EMBL" id="KAF0683644.1"/>
    </source>
</evidence>
<keyword evidence="4" id="KW-1185">Reference proteome</keyword>
<feature type="region of interest" description="Disordered" evidence="1">
    <location>
        <begin position="69"/>
        <end position="152"/>
    </location>
</feature>
<accession>A0A485LQ23</accession>
<dbReference type="EMBL" id="VJMH01007386">
    <property type="protein sequence ID" value="KAF0683644.1"/>
    <property type="molecule type" value="Genomic_DNA"/>
</dbReference>
<evidence type="ECO:0000313" key="3">
    <source>
        <dbReference type="EMBL" id="VFU00956.1"/>
    </source>
</evidence>
<reference evidence="2" key="2">
    <citation type="submission" date="2019-06" db="EMBL/GenBank/DDBJ databases">
        <title>Genomics analysis of Aphanomyces spp. identifies a new class of oomycete effector associated with host adaptation.</title>
        <authorList>
            <person name="Gaulin E."/>
        </authorList>
    </citation>
    <scope>NUCLEOTIDE SEQUENCE</scope>
    <source>
        <strain evidence="2">CBS 578.67</strain>
    </source>
</reference>
<sequence length="342" mass="39547">MVNKPNYNMIRTEVRRHSMTGDKYIIMMQAKGVPITEKVLKTAKEYDQECDNQATKIYDMEFAKWTAEQEQLERERCEAEENPANIPLPDDPMGQKESEKRLAEGPAEGQPEEKKNKTAEEEHNEVSSQLNKPSGTQANAMVAPNTDGGNEQPYKPIEFETTRPFPDYKNVIMPFVFTHNLSIKQDTYATALTFRLNSIYDCISTFSSTSDPAASADTEDSNIQYAMYTNIWAQLYKYWSVYKTTYKITATTQSNVGTAIREYSLWTYHHGAQHPPLGITKRLTDFYRRQHPHCHVNHVWPQTQYADKNTNKVTWHGIYKPGNDYVESDVMEDNLQETWHPF</sequence>